<dbReference type="RefSeq" id="WP_157302506.1">
    <property type="nucleotide sequence ID" value="NZ_BAAAZB010000021.1"/>
</dbReference>
<dbReference type="Proteomes" id="UP000468388">
    <property type="component" value="Unassembled WGS sequence"/>
</dbReference>
<reference evidence="1 2" key="1">
    <citation type="submission" date="2019-12" db="EMBL/GenBank/DDBJ databases">
        <title>The draft genomic sequence of strain Chitinophaga oryziterrae JCM 16595.</title>
        <authorList>
            <person name="Zhang X."/>
        </authorList>
    </citation>
    <scope>NUCLEOTIDE SEQUENCE [LARGE SCALE GENOMIC DNA]</scope>
    <source>
        <strain evidence="1 2">JCM 16595</strain>
    </source>
</reference>
<protein>
    <submittedName>
        <fullName evidence="1">Uncharacterized protein</fullName>
    </submittedName>
</protein>
<dbReference type="EMBL" id="WRXO01000008">
    <property type="protein sequence ID" value="MVT43694.1"/>
    <property type="molecule type" value="Genomic_DNA"/>
</dbReference>
<evidence type="ECO:0000313" key="1">
    <source>
        <dbReference type="EMBL" id="MVT43694.1"/>
    </source>
</evidence>
<accession>A0A6N8JFF0</accession>
<organism evidence="1 2">
    <name type="scientific">Chitinophaga oryziterrae</name>
    <dbReference type="NCBI Taxonomy" id="1031224"/>
    <lineage>
        <taxon>Bacteria</taxon>
        <taxon>Pseudomonadati</taxon>
        <taxon>Bacteroidota</taxon>
        <taxon>Chitinophagia</taxon>
        <taxon>Chitinophagales</taxon>
        <taxon>Chitinophagaceae</taxon>
        <taxon>Chitinophaga</taxon>
    </lineage>
</organism>
<sequence>MNKVNTATAQTFQAISIGQIILDDSNYLTFWGHLQKADGWHRCDFVTSYEVLNTMLRHVKDRSDAVQMTIVQKLENMRQIPEMIDLEAELGSAIVFDNMSFRLTRPGYREEGNWVEYTKGECYFIEDVSPLTPQKTKQYVKKIDHCMDVLYQSYALYLGYMELDFEEDAARQKADLTDDLKYTLAYYAWKERTI</sequence>
<gene>
    <name evidence="1" type="ORF">GO495_24070</name>
</gene>
<proteinExistence type="predicted"/>
<keyword evidence="2" id="KW-1185">Reference proteome</keyword>
<comment type="caution">
    <text evidence="1">The sequence shown here is derived from an EMBL/GenBank/DDBJ whole genome shotgun (WGS) entry which is preliminary data.</text>
</comment>
<dbReference type="AlphaFoldDB" id="A0A6N8JFF0"/>
<evidence type="ECO:0000313" key="2">
    <source>
        <dbReference type="Proteomes" id="UP000468388"/>
    </source>
</evidence>
<dbReference type="OrthoDB" id="648861at2"/>
<name>A0A6N8JFF0_9BACT</name>